<keyword evidence="3 7" id="KW-0812">Transmembrane</keyword>
<evidence type="ECO:0000256" key="3">
    <source>
        <dbReference type="ARBA" id="ARBA00022692"/>
    </source>
</evidence>
<dbReference type="InterPro" id="IPR002159">
    <property type="entry name" value="CD36_fam"/>
</dbReference>
<organism evidence="8">
    <name type="scientific">Phaeomonas parva</name>
    <dbReference type="NCBI Taxonomy" id="124430"/>
    <lineage>
        <taxon>Eukaryota</taxon>
        <taxon>Sar</taxon>
        <taxon>Stramenopiles</taxon>
        <taxon>Ochrophyta</taxon>
        <taxon>Pinguiophyceae</taxon>
        <taxon>Pinguiochrysidales</taxon>
        <taxon>Pinguiochrysidaceae</taxon>
        <taxon>Phaeomonas</taxon>
    </lineage>
</organism>
<sequence length="1391" mass="157482">MTTSKMKLPKGPTIPKFSSKLLPGLSSKQVTGVSSAFSKSVGLLSTARSARSEVSKSEASGAETVFSNPDDAWDQVSVQSYIENINNEEDLATGMRKKWERHFRGRCTVCAQLLILVGLIAIMLIGALWSQLLYTYSFNSRVLFEAVHDWEDQYEHLDTYKELLHAEWEPASAVHSFHVFHVKNPADIVELGYKPDFVAKGPFAYEKKIYRYDVEFSGDDSHTVTFKQWHYFEPITDPEVCYTTHFKMDKVEYAETMTDCRNGECHCVDDEATNATVLNSKFYSLLEEYHPDGIYAVLTQTAFSIIEELLTGSFVDSVKNALLPLAMQDVYNYRKMYQLPNLLTMAKDLLEAQGIDAAAALLRDHNDDEYTCAPVNVLYQDYCPWGTAVSVLYAGTVRRLDDALYLDAIEADALLNGTGGFPTFFDVPEGIHLWIAAGFHYGLLDNELNVYPDDAEAAMEELSAAFAGLGACTGDECEAKVYGLCLHLFNIWKFGNYIDDWVVSEYLNPPADTPICSVDHSTCDYSPPASLIERTNHELASLIMSTTNADNSNDLSIYVPANWDMYGDIQKVCKMEAAGDDTSCENMEDETYYRNEYFPELLKEGHQLSANYSALYAHWTIEDYRDLTCDWIDFFFTTFREDWGWYQDQLVFWLNDNVADASYNFTVDTIPDLGYAQWGTGGVTYALYGVRSVRNVKRQGIWIWGSAEYQESFIEFGARASKRAYPHNMFSIAESMTVLRMMANTSDAAQNYRAHVMRASTTVEGDGENFTNGVGAVGDVAFVEENPGGNFTYLYTDPYFTAVYDAVSVVAQSDPVECEALETMYYDCLNRITEGNTYLTRCDSWQTILSNPAYGIQCDPNQIVGLPHPQPLSRGNILSHLMEDMTYEVIFRAEQLICLDTGDCDYMRGGLYTNQKVRNILFDGYVDPVVLRIVNTELLAHDLQMVCNHDRTLGTSDFCVPIADNDCTDLGINITVRSTGEHVYTFSRTENPHAWFANEFTVDVLGDRNVTVRNPAFALHRGGLSKNITFQKKMDCDSQYMHSTSAVFSGCETRVHTGRGDLDRINKYEFFKGNSTMEVTANGRVHISTLELEAAGQGRDAPYFGLQFKPFLWEGFASYPYSYLLRDAGNDNLGEEDITMYYPEHLLRLNMVRHIPTVVEPQPALEYPVRFAFVRNESRELSVRLNRFVASEDAWRGYFDVAGNDMTDLYGMPYQLPIGMAPTRALNGIGSFVSTPHHYGNAEWGGVEYIQFKGLDPEERAHKTFVDVDPVSGRPFRTATRLQHNVRVERNSLFPKMISSQGRCEVPTREFNALGYGCFMYHPIYWVDDQVAYDEKRLREYTERYKEEPDNAFLVLLVSCIGGAAGVLIGGVINYIQHRRERKFKNKVYVD</sequence>
<comment type="similarity">
    <text evidence="2">Belongs to the CD36 family.</text>
</comment>
<accession>A0A7S1XWL1</accession>
<evidence type="ECO:0000256" key="5">
    <source>
        <dbReference type="ARBA" id="ARBA00023136"/>
    </source>
</evidence>
<proteinExistence type="inferred from homology"/>
<evidence type="ECO:0000256" key="4">
    <source>
        <dbReference type="ARBA" id="ARBA00022989"/>
    </source>
</evidence>
<protein>
    <submittedName>
        <fullName evidence="8">Uncharacterized protein</fullName>
    </submittedName>
</protein>
<feature type="transmembrane region" description="Helical" evidence="7">
    <location>
        <begin position="105"/>
        <end position="129"/>
    </location>
</feature>
<dbReference type="EMBL" id="HBGJ01032536">
    <property type="protein sequence ID" value="CAD9262202.1"/>
    <property type="molecule type" value="Transcribed_RNA"/>
</dbReference>
<evidence type="ECO:0000256" key="1">
    <source>
        <dbReference type="ARBA" id="ARBA00004370"/>
    </source>
</evidence>
<keyword evidence="4 7" id="KW-1133">Transmembrane helix</keyword>
<name>A0A7S1XWL1_9STRA</name>
<keyword evidence="5 7" id="KW-0472">Membrane</keyword>
<feature type="transmembrane region" description="Helical" evidence="7">
    <location>
        <begin position="1352"/>
        <end position="1376"/>
    </location>
</feature>
<dbReference type="Pfam" id="PF01130">
    <property type="entry name" value="CD36"/>
    <property type="match status" value="2"/>
</dbReference>
<comment type="subcellular location">
    <subcellularLocation>
        <location evidence="1">Membrane</location>
    </subcellularLocation>
</comment>
<dbReference type="GO" id="GO:0016020">
    <property type="term" value="C:membrane"/>
    <property type="evidence" value="ECO:0007669"/>
    <property type="project" value="UniProtKB-SubCell"/>
</dbReference>
<dbReference type="GO" id="GO:0005044">
    <property type="term" value="F:scavenger receptor activity"/>
    <property type="evidence" value="ECO:0007669"/>
    <property type="project" value="TreeGrafter"/>
</dbReference>
<evidence type="ECO:0000313" key="8">
    <source>
        <dbReference type="EMBL" id="CAD9262202.1"/>
    </source>
</evidence>
<evidence type="ECO:0000256" key="6">
    <source>
        <dbReference type="ARBA" id="ARBA00023180"/>
    </source>
</evidence>
<evidence type="ECO:0000256" key="7">
    <source>
        <dbReference type="SAM" id="Phobius"/>
    </source>
</evidence>
<dbReference type="GO" id="GO:0005737">
    <property type="term" value="C:cytoplasm"/>
    <property type="evidence" value="ECO:0007669"/>
    <property type="project" value="TreeGrafter"/>
</dbReference>
<keyword evidence="6" id="KW-0325">Glycoprotein</keyword>
<evidence type="ECO:0000256" key="2">
    <source>
        <dbReference type="ARBA" id="ARBA00010532"/>
    </source>
</evidence>
<dbReference type="PANTHER" id="PTHR11923">
    <property type="entry name" value="SCAVENGER RECEPTOR CLASS B TYPE-1 SR-B1"/>
    <property type="match status" value="1"/>
</dbReference>
<reference evidence="8" key="1">
    <citation type="submission" date="2021-01" db="EMBL/GenBank/DDBJ databases">
        <authorList>
            <person name="Corre E."/>
            <person name="Pelletier E."/>
            <person name="Niang G."/>
            <person name="Scheremetjew M."/>
            <person name="Finn R."/>
            <person name="Kale V."/>
            <person name="Holt S."/>
            <person name="Cochrane G."/>
            <person name="Meng A."/>
            <person name="Brown T."/>
            <person name="Cohen L."/>
        </authorList>
    </citation>
    <scope>NUCLEOTIDE SEQUENCE</scope>
    <source>
        <strain evidence="8">CCMP2877</strain>
    </source>
</reference>
<gene>
    <name evidence="8" type="ORF">PPAR1163_LOCUS20583</name>
</gene>
<dbReference type="PANTHER" id="PTHR11923:SF51">
    <property type="entry name" value="LYSOSOME MEMBRANE PROTEIN 2"/>
    <property type="match status" value="1"/>
</dbReference>